<proteinExistence type="predicted"/>
<dbReference type="GO" id="GO:0005634">
    <property type="term" value="C:nucleus"/>
    <property type="evidence" value="ECO:0007669"/>
    <property type="project" value="TreeGrafter"/>
</dbReference>
<sequence length="167" mass="18204">MGRTITGQSSGTDTPVTAASHVLISAPTSFLPPLPPFSLECSTSCLHRFYFPAATTSFLSFCKLITVKSVSTGIASASVFFWACSLLLNSIYQAYPVAPEHTWVEVSGILSNLVEDQGMLESFHQCALSVYPFSAKLWTSYYNFLKKKTESGTSVVQIAKERGIKVE</sequence>
<dbReference type="AlphaFoldDB" id="A0A835GTR0"/>
<evidence type="ECO:0000313" key="1">
    <source>
        <dbReference type="EMBL" id="KAF9587144.1"/>
    </source>
</evidence>
<dbReference type="OrthoDB" id="1922977at2759"/>
<dbReference type="Proteomes" id="UP000631114">
    <property type="component" value="Unassembled WGS sequence"/>
</dbReference>
<accession>A0A835GTR0</accession>
<dbReference type="PANTHER" id="PTHR21563:SF3">
    <property type="entry name" value="ZINC FINGER C3H1 DOMAIN-CONTAINING PROTEIN"/>
    <property type="match status" value="1"/>
</dbReference>
<keyword evidence="2" id="KW-1185">Reference proteome</keyword>
<gene>
    <name evidence="1" type="ORF">IFM89_039627</name>
</gene>
<dbReference type="PANTHER" id="PTHR21563">
    <property type="entry name" value="ZINC FINGER C3H1 DOMAIN-CONTAINING PROTEIN"/>
    <property type="match status" value="1"/>
</dbReference>
<comment type="caution">
    <text evidence="1">The sequence shown here is derived from an EMBL/GenBank/DDBJ whole genome shotgun (WGS) entry which is preliminary data.</text>
</comment>
<reference evidence="1 2" key="1">
    <citation type="submission" date="2020-10" db="EMBL/GenBank/DDBJ databases">
        <title>The Coptis chinensis genome and diversification of protoberbering-type alkaloids.</title>
        <authorList>
            <person name="Wang B."/>
            <person name="Shu S."/>
            <person name="Song C."/>
            <person name="Liu Y."/>
        </authorList>
    </citation>
    <scope>NUCLEOTIDE SEQUENCE [LARGE SCALE GENOMIC DNA]</scope>
    <source>
        <strain evidence="1">HL-2020</strain>
        <tissue evidence="1">Leaf</tissue>
    </source>
</reference>
<dbReference type="GO" id="GO:0000178">
    <property type="term" value="C:exosome (RNase complex)"/>
    <property type="evidence" value="ECO:0007669"/>
    <property type="project" value="TreeGrafter"/>
</dbReference>
<protein>
    <submittedName>
        <fullName evidence="1">Uncharacterized protein</fullName>
    </submittedName>
</protein>
<organism evidence="1 2">
    <name type="scientific">Coptis chinensis</name>
    <dbReference type="NCBI Taxonomy" id="261450"/>
    <lineage>
        <taxon>Eukaryota</taxon>
        <taxon>Viridiplantae</taxon>
        <taxon>Streptophyta</taxon>
        <taxon>Embryophyta</taxon>
        <taxon>Tracheophyta</taxon>
        <taxon>Spermatophyta</taxon>
        <taxon>Magnoliopsida</taxon>
        <taxon>Ranunculales</taxon>
        <taxon>Ranunculaceae</taxon>
        <taxon>Coptidoideae</taxon>
        <taxon>Coptis</taxon>
    </lineage>
</organism>
<evidence type="ECO:0000313" key="2">
    <source>
        <dbReference type="Proteomes" id="UP000631114"/>
    </source>
</evidence>
<dbReference type="EMBL" id="JADFTS010000035">
    <property type="protein sequence ID" value="KAF9587144.1"/>
    <property type="molecule type" value="Genomic_DNA"/>
</dbReference>
<name>A0A835GTR0_9MAGN</name>
<dbReference type="InterPro" id="IPR039278">
    <property type="entry name" value="Red1"/>
</dbReference>